<evidence type="ECO:0000313" key="2">
    <source>
        <dbReference type="EMBL" id="WTY97169.1"/>
    </source>
</evidence>
<evidence type="ECO:0000256" key="1">
    <source>
        <dbReference type="SAM" id="SignalP"/>
    </source>
</evidence>
<accession>A0AAU3GX87</accession>
<sequence>MKWTRRAAALITPAVLAVAVTSCSSNSLTVPEKFCGHSVETSTLSPLLPAGGSVKTRQDGEPDPGLNCELLVDNTKVLTSTIRAIDSPLPPEDWETALSLYDRAQKQTTSFPGVAVIGADGARVTAKCDDSAPSKFLLFNIQLQKDHAKKTDKDIKDVEHFVNDFVPGMTKQLKCTSLTAQ</sequence>
<dbReference type="EMBL" id="CP109535">
    <property type="protein sequence ID" value="WTY97169.1"/>
    <property type="molecule type" value="Genomic_DNA"/>
</dbReference>
<organism evidence="2">
    <name type="scientific">Streptomyces sp. NBC_01401</name>
    <dbReference type="NCBI Taxonomy" id="2903854"/>
    <lineage>
        <taxon>Bacteria</taxon>
        <taxon>Bacillati</taxon>
        <taxon>Actinomycetota</taxon>
        <taxon>Actinomycetes</taxon>
        <taxon>Kitasatosporales</taxon>
        <taxon>Streptomycetaceae</taxon>
        <taxon>Streptomyces</taxon>
    </lineage>
</organism>
<proteinExistence type="predicted"/>
<dbReference type="AlphaFoldDB" id="A0AAU3GX87"/>
<dbReference type="PROSITE" id="PS51257">
    <property type="entry name" value="PROKAR_LIPOPROTEIN"/>
    <property type="match status" value="1"/>
</dbReference>
<keyword evidence="1" id="KW-0732">Signal</keyword>
<protein>
    <recommendedName>
        <fullName evidence="3">DUF3558 domain-containing protein</fullName>
    </recommendedName>
</protein>
<name>A0AAU3GX87_9ACTN</name>
<feature type="signal peptide" evidence="1">
    <location>
        <begin position="1"/>
        <end position="27"/>
    </location>
</feature>
<reference evidence="2" key="1">
    <citation type="submission" date="2022-10" db="EMBL/GenBank/DDBJ databases">
        <title>The complete genomes of actinobacterial strains from the NBC collection.</title>
        <authorList>
            <person name="Joergensen T.S."/>
            <person name="Alvarez Arevalo M."/>
            <person name="Sterndorff E.B."/>
            <person name="Faurdal D."/>
            <person name="Vuksanovic O."/>
            <person name="Mourched A.-S."/>
            <person name="Charusanti P."/>
            <person name="Shaw S."/>
            <person name="Blin K."/>
            <person name="Weber T."/>
        </authorList>
    </citation>
    <scope>NUCLEOTIDE SEQUENCE</scope>
    <source>
        <strain evidence="2">NBC_01401</strain>
    </source>
</reference>
<feature type="chain" id="PRO_5043928692" description="DUF3558 domain-containing protein" evidence="1">
    <location>
        <begin position="28"/>
        <end position="181"/>
    </location>
</feature>
<evidence type="ECO:0008006" key="3">
    <source>
        <dbReference type="Google" id="ProtNLM"/>
    </source>
</evidence>
<gene>
    <name evidence="2" type="ORF">OG626_20820</name>
</gene>